<dbReference type="Proteomes" id="UP000288859">
    <property type="component" value="Unassembled WGS sequence"/>
</dbReference>
<dbReference type="OrthoDB" id="2309723at2759"/>
<dbReference type="CDD" id="cd03188">
    <property type="entry name" value="GST_C_Beta"/>
    <property type="match status" value="1"/>
</dbReference>
<dbReference type="SUPFAM" id="SSF52833">
    <property type="entry name" value="Thioredoxin-like"/>
    <property type="match status" value="1"/>
</dbReference>
<dbReference type="InterPro" id="IPR040079">
    <property type="entry name" value="Glutathione_S-Trfase"/>
</dbReference>
<dbReference type="Gene3D" id="3.40.30.10">
    <property type="entry name" value="Glutaredoxin"/>
    <property type="match status" value="1"/>
</dbReference>
<dbReference type="InterPro" id="IPR036249">
    <property type="entry name" value="Thioredoxin-like_sf"/>
</dbReference>
<feature type="domain" description="GST C-terminal" evidence="3">
    <location>
        <begin position="83"/>
        <end position="212"/>
    </location>
</feature>
<comment type="similarity">
    <text evidence="1 2">Belongs to the GST superfamily.</text>
</comment>
<name>A0A438N7F0_EXOME</name>
<dbReference type="CDD" id="cd03057">
    <property type="entry name" value="GST_N_Beta"/>
    <property type="match status" value="1"/>
</dbReference>
<evidence type="ECO:0000256" key="2">
    <source>
        <dbReference type="RuleBase" id="RU003494"/>
    </source>
</evidence>
<dbReference type="PANTHER" id="PTHR44051">
    <property type="entry name" value="GLUTATHIONE S-TRANSFERASE-RELATED"/>
    <property type="match status" value="1"/>
</dbReference>
<dbReference type="Gene3D" id="1.20.1050.10">
    <property type="match status" value="1"/>
</dbReference>
<protein>
    <recommendedName>
        <fullName evidence="3">GST C-terminal domain-containing protein</fullName>
    </recommendedName>
</protein>
<dbReference type="InterPro" id="IPR004046">
    <property type="entry name" value="GST_C"/>
</dbReference>
<gene>
    <name evidence="4" type="ORF">B0A52_03762</name>
</gene>
<dbReference type="Pfam" id="PF00043">
    <property type="entry name" value="GST_C"/>
    <property type="match status" value="1"/>
</dbReference>
<dbReference type="PROSITE" id="PS50405">
    <property type="entry name" value="GST_CTER"/>
    <property type="match status" value="1"/>
</dbReference>
<comment type="caution">
    <text evidence="4">The sequence shown here is derived from an EMBL/GenBank/DDBJ whole genome shotgun (WGS) entry which is preliminary data.</text>
</comment>
<dbReference type="VEuPathDB" id="FungiDB:PV10_08417"/>
<organism evidence="4 5">
    <name type="scientific">Exophiala mesophila</name>
    <name type="common">Black yeast-like fungus</name>
    <dbReference type="NCBI Taxonomy" id="212818"/>
    <lineage>
        <taxon>Eukaryota</taxon>
        <taxon>Fungi</taxon>
        <taxon>Dikarya</taxon>
        <taxon>Ascomycota</taxon>
        <taxon>Pezizomycotina</taxon>
        <taxon>Eurotiomycetes</taxon>
        <taxon>Chaetothyriomycetidae</taxon>
        <taxon>Chaetothyriales</taxon>
        <taxon>Herpotrichiellaceae</taxon>
        <taxon>Exophiala</taxon>
    </lineage>
</organism>
<dbReference type="PANTHER" id="PTHR44051:SF8">
    <property type="entry name" value="GLUTATHIONE S-TRANSFERASE GSTA"/>
    <property type="match status" value="1"/>
</dbReference>
<evidence type="ECO:0000259" key="3">
    <source>
        <dbReference type="PROSITE" id="PS50405"/>
    </source>
</evidence>
<dbReference type="InterPro" id="IPR010987">
    <property type="entry name" value="Glutathione-S-Trfase_C-like"/>
</dbReference>
<sequence length="212" mass="23600">MSTIKLFYSPGACSLASHILLRESGTSFEPLKIAFKSPELLALNPKLRVPVLLTADGETITETPAIFTYIAQLAPEKQLLGKTNLEVVRTYEWLNWLSGTLHGQAFGGLLRPERYTDDQSVYPAVKEKGLSNVRDCFAKIEDRLHSVYAVGDGLTVADVLLYVFYRWGFALGEDMRVSYPRYTKLALNVAERTSVKESIAAEGIDELIVPKL</sequence>
<evidence type="ECO:0000256" key="1">
    <source>
        <dbReference type="ARBA" id="ARBA00007409"/>
    </source>
</evidence>
<proteinExistence type="inferred from homology"/>
<evidence type="ECO:0000313" key="5">
    <source>
        <dbReference type="Proteomes" id="UP000288859"/>
    </source>
</evidence>
<dbReference type="InterPro" id="IPR004045">
    <property type="entry name" value="Glutathione_S-Trfase_N"/>
</dbReference>
<dbReference type="SFLD" id="SFLDS00019">
    <property type="entry name" value="Glutathione_Transferase_(cytos"/>
    <property type="match status" value="1"/>
</dbReference>
<dbReference type="EMBL" id="NAJM01000016">
    <property type="protein sequence ID" value="RVX71578.1"/>
    <property type="molecule type" value="Genomic_DNA"/>
</dbReference>
<evidence type="ECO:0000313" key="4">
    <source>
        <dbReference type="EMBL" id="RVX71578.1"/>
    </source>
</evidence>
<dbReference type="InterPro" id="IPR036282">
    <property type="entry name" value="Glutathione-S-Trfase_C_sf"/>
</dbReference>
<reference evidence="4 5" key="1">
    <citation type="submission" date="2017-03" db="EMBL/GenBank/DDBJ databases">
        <title>Genomes of endolithic fungi from Antarctica.</title>
        <authorList>
            <person name="Coleine C."/>
            <person name="Masonjones S."/>
            <person name="Stajich J.E."/>
        </authorList>
    </citation>
    <scope>NUCLEOTIDE SEQUENCE [LARGE SCALE GENOMIC DNA]</scope>
    <source>
        <strain evidence="4 5">CCFEE 6314</strain>
    </source>
</reference>
<dbReference type="SUPFAM" id="SSF47616">
    <property type="entry name" value="GST C-terminal domain-like"/>
    <property type="match status" value="1"/>
</dbReference>
<dbReference type="Pfam" id="PF02798">
    <property type="entry name" value="GST_N"/>
    <property type="match status" value="1"/>
</dbReference>
<accession>A0A438N7F0</accession>
<dbReference type="SFLD" id="SFLDG00358">
    <property type="entry name" value="Main_(cytGST)"/>
    <property type="match status" value="1"/>
</dbReference>
<dbReference type="AlphaFoldDB" id="A0A438N7F0"/>